<dbReference type="EMBL" id="JAVHJM010000010">
    <property type="protein sequence ID" value="KAK6504504.1"/>
    <property type="molecule type" value="Genomic_DNA"/>
</dbReference>
<name>A0AAN8RT71_9PEZI</name>
<feature type="compositionally biased region" description="Basic and acidic residues" evidence="1">
    <location>
        <begin position="139"/>
        <end position="153"/>
    </location>
</feature>
<sequence>MCKLRVTQFTCGHTQQGIEEMCGWMQLRPNRATLQCPYRDPKGTLIRNTSKCRECYFADPEIPSQFRDPNIIKRAPLPETALADQCGVGSNISPWSLTKEERRQRVAERYGIYSERDLPGYGQTYEPMSQTLENANDARSSHKNDSRVGNSHDYRDSFAYEHHAVHTSNSYATSSNLNTPTHPTPAPTATEKPKSRERLTRSDAF</sequence>
<evidence type="ECO:0000256" key="1">
    <source>
        <dbReference type="SAM" id="MobiDB-lite"/>
    </source>
</evidence>
<dbReference type="Proteomes" id="UP001307849">
    <property type="component" value="Unassembled WGS sequence"/>
</dbReference>
<evidence type="ECO:0000313" key="3">
    <source>
        <dbReference type="Proteomes" id="UP001307849"/>
    </source>
</evidence>
<feature type="region of interest" description="Disordered" evidence="1">
    <location>
        <begin position="133"/>
        <end position="153"/>
    </location>
</feature>
<feature type="compositionally biased region" description="Basic and acidic residues" evidence="1">
    <location>
        <begin position="191"/>
        <end position="205"/>
    </location>
</feature>
<feature type="compositionally biased region" description="Polar residues" evidence="1">
    <location>
        <begin position="167"/>
        <end position="178"/>
    </location>
</feature>
<evidence type="ECO:0000313" key="2">
    <source>
        <dbReference type="EMBL" id="KAK6504504.1"/>
    </source>
</evidence>
<protein>
    <submittedName>
        <fullName evidence="2">Uncharacterized protein</fullName>
    </submittedName>
</protein>
<comment type="caution">
    <text evidence="2">The sequence shown here is derived from an EMBL/GenBank/DDBJ whole genome shotgun (WGS) entry which is preliminary data.</text>
</comment>
<reference evidence="2 3" key="1">
    <citation type="submission" date="2019-10" db="EMBL/GenBank/DDBJ databases">
        <authorList>
            <person name="Palmer J.M."/>
        </authorList>
    </citation>
    <scope>NUCLEOTIDE SEQUENCE [LARGE SCALE GENOMIC DNA]</scope>
    <source>
        <strain evidence="2 3">TWF506</strain>
    </source>
</reference>
<organism evidence="2 3">
    <name type="scientific">Arthrobotrys conoides</name>
    <dbReference type="NCBI Taxonomy" id="74498"/>
    <lineage>
        <taxon>Eukaryota</taxon>
        <taxon>Fungi</taxon>
        <taxon>Dikarya</taxon>
        <taxon>Ascomycota</taxon>
        <taxon>Pezizomycotina</taxon>
        <taxon>Orbiliomycetes</taxon>
        <taxon>Orbiliales</taxon>
        <taxon>Orbiliaceae</taxon>
        <taxon>Arthrobotrys</taxon>
    </lineage>
</organism>
<keyword evidence="3" id="KW-1185">Reference proteome</keyword>
<proteinExistence type="predicted"/>
<feature type="region of interest" description="Disordered" evidence="1">
    <location>
        <begin position="167"/>
        <end position="205"/>
    </location>
</feature>
<accession>A0AAN8RT71</accession>
<gene>
    <name evidence="2" type="ORF">TWF506_002699</name>
</gene>
<dbReference type="AlphaFoldDB" id="A0AAN8RT71"/>